<dbReference type="GeneID" id="36563098"/>
<dbReference type="InterPro" id="IPR056884">
    <property type="entry name" value="NPHP3-like_N"/>
</dbReference>
<organism evidence="4 5">
    <name type="scientific">Aspergillus steynii IBT 23096</name>
    <dbReference type="NCBI Taxonomy" id="1392250"/>
    <lineage>
        <taxon>Eukaryota</taxon>
        <taxon>Fungi</taxon>
        <taxon>Dikarya</taxon>
        <taxon>Ascomycota</taxon>
        <taxon>Pezizomycotina</taxon>
        <taxon>Eurotiomycetes</taxon>
        <taxon>Eurotiomycetidae</taxon>
        <taxon>Eurotiales</taxon>
        <taxon>Aspergillaceae</taxon>
        <taxon>Aspergillus</taxon>
        <taxon>Aspergillus subgen. Circumdati</taxon>
    </lineage>
</organism>
<dbReference type="GO" id="GO:0009116">
    <property type="term" value="P:nucleoside metabolic process"/>
    <property type="evidence" value="ECO:0007669"/>
    <property type="project" value="InterPro"/>
</dbReference>
<proteinExistence type="predicted"/>
<dbReference type="Pfam" id="PF24883">
    <property type="entry name" value="NPHP3_N"/>
    <property type="match status" value="1"/>
</dbReference>
<evidence type="ECO:0000256" key="2">
    <source>
        <dbReference type="PROSITE-ProRule" id="PRU00023"/>
    </source>
</evidence>
<dbReference type="Gene3D" id="3.40.50.1580">
    <property type="entry name" value="Nucleoside phosphorylase domain"/>
    <property type="match status" value="1"/>
</dbReference>
<dbReference type="PROSITE" id="PS50088">
    <property type="entry name" value="ANK_REPEAT"/>
    <property type="match status" value="1"/>
</dbReference>
<dbReference type="PANTHER" id="PTHR10039">
    <property type="entry name" value="AMELOGENIN"/>
    <property type="match status" value="1"/>
</dbReference>
<dbReference type="InterPro" id="IPR036770">
    <property type="entry name" value="Ankyrin_rpt-contain_sf"/>
</dbReference>
<dbReference type="InterPro" id="IPR002110">
    <property type="entry name" value="Ankyrin_rpt"/>
</dbReference>
<feature type="repeat" description="ANK" evidence="2">
    <location>
        <begin position="773"/>
        <end position="805"/>
    </location>
</feature>
<dbReference type="SUPFAM" id="SSF52540">
    <property type="entry name" value="P-loop containing nucleoside triphosphate hydrolases"/>
    <property type="match status" value="1"/>
</dbReference>
<dbReference type="VEuPathDB" id="FungiDB:P170DRAFT_80243"/>
<dbReference type="Proteomes" id="UP000234275">
    <property type="component" value="Unassembled WGS sequence"/>
</dbReference>
<dbReference type="Gene3D" id="1.25.40.20">
    <property type="entry name" value="Ankyrin repeat-containing domain"/>
    <property type="match status" value="1"/>
</dbReference>
<name>A0A2I2GF21_9EURO</name>
<dbReference type="Pfam" id="PF12796">
    <property type="entry name" value="Ank_2"/>
    <property type="match status" value="1"/>
</dbReference>
<dbReference type="SUPFAM" id="SSF48403">
    <property type="entry name" value="Ankyrin repeat"/>
    <property type="match status" value="1"/>
</dbReference>
<evidence type="ECO:0000313" key="5">
    <source>
        <dbReference type="Proteomes" id="UP000234275"/>
    </source>
</evidence>
<keyword evidence="2" id="KW-0040">ANK repeat</keyword>
<evidence type="ECO:0000313" key="4">
    <source>
        <dbReference type="EMBL" id="PLB51475.1"/>
    </source>
</evidence>
<dbReference type="GO" id="GO:0003824">
    <property type="term" value="F:catalytic activity"/>
    <property type="evidence" value="ECO:0007669"/>
    <property type="project" value="InterPro"/>
</dbReference>
<dbReference type="SUPFAM" id="SSF53167">
    <property type="entry name" value="Purine and uridine phosphorylases"/>
    <property type="match status" value="1"/>
</dbReference>
<dbReference type="RefSeq" id="XP_024706777.1">
    <property type="nucleotide sequence ID" value="XM_024855391.1"/>
</dbReference>
<dbReference type="InterPro" id="IPR027417">
    <property type="entry name" value="P-loop_NTPase"/>
</dbReference>
<dbReference type="SMART" id="SM00248">
    <property type="entry name" value="ANK"/>
    <property type="match status" value="5"/>
</dbReference>
<feature type="domain" description="Nephrocystin 3-like N-terminal" evidence="3">
    <location>
        <begin position="91"/>
        <end position="269"/>
    </location>
</feature>
<gene>
    <name evidence="4" type="ORF">P170DRAFT_80243</name>
</gene>
<dbReference type="EMBL" id="MSFO01000002">
    <property type="protein sequence ID" value="PLB51475.1"/>
    <property type="molecule type" value="Genomic_DNA"/>
</dbReference>
<reference evidence="4 5" key="1">
    <citation type="submission" date="2016-12" db="EMBL/GenBank/DDBJ databases">
        <title>The genomes of Aspergillus section Nigri reveals drivers in fungal speciation.</title>
        <authorList>
            <consortium name="DOE Joint Genome Institute"/>
            <person name="Vesth T.C."/>
            <person name="Nybo J."/>
            <person name="Theobald S."/>
            <person name="Brandl J."/>
            <person name="Frisvad J.C."/>
            <person name="Nielsen K.F."/>
            <person name="Lyhne E.K."/>
            <person name="Kogle M.E."/>
            <person name="Kuo A."/>
            <person name="Riley R."/>
            <person name="Clum A."/>
            <person name="Nolan M."/>
            <person name="Lipzen A."/>
            <person name="Salamov A."/>
            <person name="Henrissat B."/>
            <person name="Wiebenga A."/>
            <person name="De Vries R.P."/>
            <person name="Grigoriev I.V."/>
            <person name="Mortensen U.H."/>
            <person name="Andersen M.R."/>
            <person name="Baker S.E."/>
        </authorList>
    </citation>
    <scope>NUCLEOTIDE SEQUENCE [LARGE SCALE GENOMIC DNA]</scope>
    <source>
        <strain evidence="4 5">IBT 23096</strain>
    </source>
</reference>
<evidence type="ECO:0000259" key="3">
    <source>
        <dbReference type="Pfam" id="PF24883"/>
    </source>
</evidence>
<accession>A0A2I2GF21</accession>
<keyword evidence="5" id="KW-1185">Reference proteome</keyword>
<protein>
    <recommendedName>
        <fullName evidence="3">Nephrocystin 3-like N-terminal domain-containing protein</fullName>
    </recommendedName>
</protein>
<dbReference type="PANTHER" id="PTHR10039:SF5">
    <property type="entry name" value="NACHT DOMAIN-CONTAINING PROTEIN"/>
    <property type="match status" value="1"/>
</dbReference>
<dbReference type="AlphaFoldDB" id="A0A2I2GF21"/>
<keyword evidence="1" id="KW-0677">Repeat</keyword>
<comment type="caution">
    <text evidence="4">The sequence shown here is derived from an EMBL/GenBank/DDBJ whole genome shotgun (WGS) entry which is preliminary data.</text>
</comment>
<sequence>MEGAGIWENLQCLLVKGVSDYADSHKNDQWQYYAAASAAAYADASDRANLRKRPAEDTEIADQIEERASIDILSFPQAQYRLEEIAEAHQETCKWILEREEYQAWMNGVDLATHGGFFWMKAKPGAGKSTMMKYILSNINKQQTDTLSLSYFFHAQGVGLERSTIGMYRSLLHQLLTSKSVPSSAKNAYLSFVAGMQTEGVSVKWRLRDLKNILLSTIKSLVGHRIILLIDALDECNQTEIGDMISFVQKMALSANAAGVKLSICLASRHYPQIRIEQGTEFILEYQEEHQCDMRKYVGKKLMGGRSKKVDEIREEICRRAAGVFLWVALVVRSLNEAFHSGKVHAVRQRLNEIPDGLDELFTDILTRDTNDVCELIICLQLVLFAQRPLSREELYFAVMFATAEIGQRDIDWPLDDFVGSFILNISKGLVEITRSKARTVHFIHESVRDFLLRGDGFNKLQMGLQENTVGNSHDRIAQVCFQYIAQIDEGETDEGGSEATLETLSNLPRASKKEFIRANFPFLDYAIRSLLYHSNVAEASGASQADLLQELCASFDHFKKIHNAVEPYKSRQYGWNASFLYFLAEKGLKYLVRRELLRAPFDWRETGKYGSPIGVALYLGNMGTIRALLGCDIDRAVSSDDALFKPEMISRMQQYLMDTSRLSRPPPNSKLSSLVTYAIEGNHESVLALLCKTGQVDLGKPLNNGWVPLLWAVERGKKNAVQALLKSGRVNVENDYHGSLSALKTAFMKGKEDTAIALLDHDVSPHWVDPLNGKSSIHWAVSGNNEASLKRLIGLGCDISHLDHFGRDPLSYAIENGQVGIVRILIDRMLVDFNGEKSHGRKSLIVRSQEQQTRKLANFG</sequence>
<dbReference type="Gene3D" id="3.40.50.300">
    <property type="entry name" value="P-loop containing nucleotide triphosphate hydrolases"/>
    <property type="match status" value="1"/>
</dbReference>
<dbReference type="InterPro" id="IPR035994">
    <property type="entry name" value="Nucleoside_phosphorylase_sf"/>
</dbReference>
<dbReference type="OrthoDB" id="194358at2759"/>
<evidence type="ECO:0000256" key="1">
    <source>
        <dbReference type="ARBA" id="ARBA00022737"/>
    </source>
</evidence>
<dbReference type="STRING" id="1392250.A0A2I2GF21"/>